<gene>
    <name evidence="1" type="ORF">PHPALM_31396</name>
</gene>
<comment type="caution">
    <text evidence="1">The sequence shown here is derived from an EMBL/GenBank/DDBJ whole genome shotgun (WGS) entry which is preliminary data.</text>
</comment>
<name>A0A2P4X2Q4_9STRA</name>
<sequence length="175" mass="20205">MSSKTAIKMLNSKVLQRYNPLRLAHQCIFADTIHRMQGLGLLCPGASPGPSSTQPLLVVSMIITWFKMIRPLSMASRPLGEFSSLRKKPEDRGGLFPVWGYPWVQPENTMTQSQAENRFWRWVSLKNLTVQVLKERRDDRLLSYVLNQRDLRIGFNPLIDKRQLHAVMEERKTAV</sequence>
<keyword evidence="2" id="KW-1185">Reference proteome</keyword>
<dbReference type="OrthoDB" id="126917at2759"/>
<dbReference type="EMBL" id="NCKW01017013">
    <property type="protein sequence ID" value="POM59818.1"/>
    <property type="molecule type" value="Genomic_DNA"/>
</dbReference>
<proteinExistence type="predicted"/>
<dbReference type="AlphaFoldDB" id="A0A2P4X2Q4"/>
<protein>
    <recommendedName>
        <fullName evidence="3">ATP-binding cassette (ABC) Superfamily</fullName>
    </recommendedName>
</protein>
<evidence type="ECO:0008006" key="3">
    <source>
        <dbReference type="Google" id="ProtNLM"/>
    </source>
</evidence>
<dbReference type="Proteomes" id="UP000237271">
    <property type="component" value="Unassembled WGS sequence"/>
</dbReference>
<evidence type="ECO:0000313" key="1">
    <source>
        <dbReference type="EMBL" id="POM59818.1"/>
    </source>
</evidence>
<organism evidence="1 2">
    <name type="scientific">Phytophthora palmivora</name>
    <dbReference type="NCBI Taxonomy" id="4796"/>
    <lineage>
        <taxon>Eukaryota</taxon>
        <taxon>Sar</taxon>
        <taxon>Stramenopiles</taxon>
        <taxon>Oomycota</taxon>
        <taxon>Peronosporomycetes</taxon>
        <taxon>Peronosporales</taxon>
        <taxon>Peronosporaceae</taxon>
        <taxon>Phytophthora</taxon>
    </lineage>
</organism>
<reference evidence="1 2" key="1">
    <citation type="journal article" date="2017" name="Genome Biol. Evol.">
        <title>Phytophthora megakarya and P. palmivora, closely related causal agents of cacao black pod rot, underwent increases in genome sizes and gene numbers by different mechanisms.</title>
        <authorList>
            <person name="Ali S.S."/>
            <person name="Shao J."/>
            <person name="Lary D.J."/>
            <person name="Kronmiller B."/>
            <person name="Shen D."/>
            <person name="Strem M.D."/>
            <person name="Amoako-Attah I."/>
            <person name="Akrofi A.Y."/>
            <person name="Begoude B.A."/>
            <person name="Ten Hoopen G.M."/>
            <person name="Coulibaly K."/>
            <person name="Kebe B.I."/>
            <person name="Melnick R.L."/>
            <person name="Guiltinan M.J."/>
            <person name="Tyler B.M."/>
            <person name="Meinhardt L.W."/>
            <person name="Bailey B.A."/>
        </authorList>
    </citation>
    <scope>NUCLEOTIDE SEQUENCE [LARGE SCALE GENOMIC DNA]</scope>
    <source>
        <strain evidence="2">sbr112.9</strain>
    </source>
</reference>
<evidence type="ECO:0000313" key="2">
    <source>
        <dbReference type="Proteomes" id="UP000237271"/>
    </source>
</evidence>
<accession>A0A2P4X2Q4</accession>